<dbReference type="GO" id="GO:0004521">
    <property type="term" value="F:RNA endonuclease activity"/>
    <property type="evidence" value="ECO:0007669"/>
    <property type="project" value="InterPro"/>
</dbReference>
<dbReference type="InterPro" id="IPR021127">
    <property type="entry name" value="CRISPR_associated_Cas2"/>
</dbReference>
<comment type="function">
    <text evidence="9">CRISPR (clustered regularly interspaced short palindromic repeat), is an adaptive immune system that provides protection against mobile genetic elements (viruses, transposable elements and conjugative plasmids). CRISPR clusters contain sequences complementary to antecedent mobile elements and target invading nucleic acids. CRISPR clusters are transcribed and processed into CRISPR RNA (crRNA). Functions as a ssRNA-specific endoribonuclease. Involved in the integration of spacer DNA into the CRISPR cassette.</text>
</comment>
<dbReference type="GO" id="GO:0016787">
    <property type="term" value="F:hydrolase activity"/>
    <property type="evidence" value="ECO:0007669"/>
    <property type="project" value="UniProtKB-KW"/>
</dbReference>
<comment type="similarity">
    <text evidence="2 9">Belongs to the CRISPR-associated endoribonuclease Cas2 protein family.</text>
</comment>
<dbReference type="EC" id="3.1.-.-" evidence="9"/>
<dbReference type="Gene3D" id="3.30.70.240">
    <property type="match status" value="1"/>
</dbReference>
<keyword evidence="7 9" id="KW-0460">Magnesium</keyword>
<evidence type="ECO:0000313" key="10">
    <source>
        <dbReference type="EMBL" id="KFN93314.1"/>
    </source>
</evidence>
<dbReference type="InterPro" id="IPR019199">
    <property type="entry name" value="Virulence_VapD/CRISPR_Cas2"/>
</dbReference>
<dbReference type="GO" id="GO:0043571">
    <property type="term" value="P:maintenance of CRISPR repeat elements"/>
    <property type="evidence" value="ECO:0007669"/>
    <property type="project" value="UniProtKB-UniRule"/>
</dbReference>
<dbReference type="PATRIC" id="fig|1302649.3.peg.524"/>
<proteinExistence type="inferred from homology"/>
<dbReference type="SUPFAM" id="SSF143430">
    <property type="entry name" value="TTP0101/SSO1404-like"/>
    <property type="match status" value="1"/>
</dbReference>
<evidence type="ECO:0000256" key="2">
    <source>
        <dbReference type="ARBA" id="ARBA00009959"/>
    </source>
</evidence>
<evidence type="ECO:0000256" key="1">
    <source>
        <dbReference type="ARBA" id="ARBA00001946"/>
    </source>
</evidence>
<comment type="subunit">
    <text evidence="9">Homodimer, forms a heterotetramer with a Cas1 homodimer.</text>
</comment>
<keyword evidence="4 9" id="KW-0479">Metal-binding</keyword>
<dbReference type="AlphaFoldDB" id="A0A091C8K3"/>
<sequence>MMMLVCFDLPRTTKVERRQANRYQKKLVELGFTRKQFSLYEREIRQKKTRQKVIEVLRTELPNTGVISLYLLPNEVNDQQVTILGENAVKRTIRKPQLSFSLKIVEI</sequence>
<evidence type="ECO:0000256" key="6">
    <source>
        <dbReference type="ARBA" id="ARBA00022801"/>
    </source>
</evidence>
<gene>
    <name evidence="9" type="primary">cas2</name>
    <name evidence="10" type="ORF">TMUPMC115_0519</name>
</gene>
<protein>
    <recommendedName>
        <fullName evidence="9">CRISPR-associated endoribonuclease Cas2</fullName>
        <ecNumber evidence="9">3.1.-.-</ecNumber>
    </recommendedName>
</protein>
<evidence type="ECO:0000256" key="5">
    <source>
        <dbReference type="ARBA" id="ARBA00022759"/>
    </source>
</evidence>
<keyword evidence="8 9" id="KW-0051">Antiviral defense</keyword>
<dbReference type="HAMAP" id="MF_01471">
    <property type="entry name" value="Cas2"/>
    <property type="match status" value="1"/>
</dbReference>
<dbReference type="RefSeq" id="WP_038025574.1">
    <property type="nucleotide sequence ID" value="NZ_JPVU01000045.1"/>
</dbReference>
<keyword evidence="5 9" id="KW-0255">Endonuclease</keyword>
<evidence type="ECO:0000256" key="7">
    <source>
        <dbReference type="ARBA" id="ARBA00022842"/>
    </source>
</evidence>
<evidence type="ECO:0000256" key="4">
    <source>
        <dbReference type="ARBA" id="ARBA00022723"/>
    </source>
</evidence>
<dbReference type="GO" id="GO:0051607">
    <property type="term" value="P:defense response to virus"/>
    <property type="evidence" value="ECO:0007669"/>
    <property type="project" value="UniProtKB-UniRule"/>
</dbReference>
<dbReference type="NCBIfam" id="TIGR01573">
    <property type="entry name" value="cas2"/>
    <property type="match status" value="1"/>
</dbReference>
<dbReference type="Proteomes" id="UP000029380">
    <property type="component" value="Unassembled WGS sequence"/>
</dbReference>
<feature type="binding site" evidence="9">
    <location>
        <position position="8"/>
    </location>
    <ligand>
        <name>Mg(2+)</name>
        <dbReference type="ChEBI" id="CHEBI:18420"/>
        <note>catalytic</note>
    </ligand>
</feature>
<dbReference type="GO" id="GO:0046872">
    <property type="term" value="F:metal ion binding"/>
    <property type="evidence" value="ECO:0007669"/>
    <property type="project" value="UniProtKB-UniRule"/>
</dbReference>
<evidence type="ECO:0000256" key="9">
    <source>
        <dbReference type="HAMAP-Rule" id="MF_01471"/>
    </source>
</evidence>
<dbReference type="OrthoDB" id="9791737at2"/>
<keyword evidence="6 9" id="KW-0378">Hydrolase</keyword>
<comment type="cofactor">
    <cofactor evidence="1 9">
        <name>Mg(2+)</name>
        <dbReference type="ChEBI" id="CHEBI:18420"/>
    </cofactor>
</comment>
<dbReference type="Pfam" id="PF09827">
    <property type="entry name" value="CRISPR_Cas2"/>
    <property type="match status" value="1"/>
</dbReference>
<evidence type="ECO:0000256" key="8">
    <source>
        <dbReference type="ARBA" id="ARBA00023118"/>
    </source>
</evidence>
<name>A0A091C8K3_9ENTE</name>
<dbReference type="EMBL" id="JPVU01000045">
    <property type="protein sequence ID" value="KFN93314.1"/>
    <property type="molecule type" value="Genomic_DNA"/>
</dbReference>
<keyword evidence="3 9" id="KW-0540">Nuclease</keyword>
<evidence type="ECO:0000256" key="3">
    <source>
        <dbReference type="ARBA" id="ARBA00022722"/>
    </source>
</evidence>
<comment type="caution">
    <text evidence="10">The sequence shown here is derived from an EMBL/GenBank/DDBJ whole genome shotgun (WGS) entry which is preliminary data.</text>
</comment>
<reference evidence="10 11" key="1">
    <citation type="submission" date="2014-08" db="EMBL/GenBank/DDBJ databases">
        <title>Genome sequence of Tetragenococcus muriaticus.</title>
        <authorList>
            <person name="Chuea-nongthon C."/>
            <person name="Rodtong S."/>
            <person name="Yongsawatdigul J."/>
            <person name="Steele J.L."/>
            <person name="Liu X.-y."/>
            <person name="Speers J."/>
            <person name="Glasner J.D."/>
            <person name="Neeno-Eckwall E.C."/>
        </authorList>
    </citation>
    <scope>NUCLEOTIDE SEQUENCE [LARGE SCALE GENOMIC DNA]</scope>
    <source>
        <strain evidence="10 11">PMC-11-5</strain>
    </source>
</reference>
<accession>A0A091C8K3</accession>
<organism evidence="10 11">
    <name type="scientific">Tetragenococcus muriaticus PMC-11-5</name>
    <dbReference type="NCBI Taxonomy" id="1302649"/>
    <lineage>
        <taxon>Bacteria</taxon>
        <taxon>Bacillati</taxon>
        <taxon>Bacillota</taxon>
        <taxon>Bacilli</taxon>
        <taxon>Lactobacillales</taxon>
        <taxon>Enterococcaceae</taxon>
        <taxon>Tetragenococcus</taxon>
    </lineage>
</organism>
<evidence type="ECO:0000313" key="11">
    <source>
        <dbReference type="Proteomes" id="UP000029380"/>
    </source>
</evidence>